<dbReference type="PANTHER" id="PTHR11645:SF0">
    <property type="entry name" value="PYRROLINE-5-CARBOXYLATE REDUCTASE 3"/>
    <property type="match status" value="1"/>
</dbReference>
<dbReference type="EMBL" id="JACIDW010000022">
    <property type="protein sequence ID" value="MBB3966790.1"/>
    <property type="molecule type" value="Genomic_DNA"/>
</dbReference>
<accession>A0A7W6GD78</accession>
<evidence type="ECO:0000259" key="4">
    <source>
        <dbReference type="Pfam" id="PF14748"/>
    </source>
</evidence>
<dbReference type="Gene3D" id="3.40.50.720">
    <property type="entry name" value="NAD(P)-binding Rossmann-like Domain"/>
    <property type="match status" value="1"/>
</dbReference>
<dbReference type="SUPFAM" id="SSF51735">
    <property type="entry name" value="NAD(P)-binding Rossmann-fold domains"/>
    <property type="match status" value="1"/>
</dbReference>
<dbReference type="Gene3D" id="1.10.3730.10">
    <property type="entry name" value="ProC C-terminal domain-like"/>
    <property type="match status" value="1"/>
</dbReference>
<dbReference type="Proteomes" id="UP000582090">
    <property type="component" value="Unassembled WGS sequence"/>
</dbReference>
<feature type="domain" description="Pyrroline-5-carboxylate reductase dimerisation" evidence="4">
    <location>
        <begin position="153"/>
        <end position="230"/>
    </location>
</feature>
<dbReference type="InterPro" id="IPR029036">
    <property type="entry name" value="P5CR_dimer"/>
</dbReference>
<dbReference type="Pfam" id="PF14748">
    <property type="entry name" value="P5CR_dimer"/>
    <property type="match status" value="1"/>
</dbReference>
<gene>
    <name evidence="5" type="ORF">GGQ67_004482</name>
</gene>
<dbReference type="SUPFAM" id="SSF48179">
    <property type="entry name" value="6-phosphogluconate dehydrogenase C-terminal domain-like"/>
    <property type="match status" value="1"/>
</dbReference>
<evidence type="ECO:0000256" key="2">
    <source>
        <dbReference type="ARBA" id="ARBA00023002"/>
    </source>
</evidence>
<feature type="domain" description="Pyrroline-5-carboxylate reductase catalytic N-terminal" evidence="3">
    <location>
        <begin position="2"/>
        <end position="77"/>
    </location>
</feature>
<proteinExistence type="inferred from homology"/>
<dbReference type="PANTHER" id="PTHR11645">
    <property type="entry name" value="PYRROLINE-5-CARBOXYLATE REDUCTASE"/>
    <property type="match status" value="1"/>
</dbReference>
<evidence type="ECO:0000313" key="6">
    <source>
        <dbReference type="Proteomes" id="UP000582090"/>
    </source>
</evidence>
<name>A0A7W6GD78_9HYPH</name>
<reference evidence="5 6" key="1">
    <citation type="submission" date="2020-08" db="EMBL/GenBank/DDBJ databases">
        <title>Genomic Encyclopedia of Type Strains, Phase IV (KMG-IV): sequencing the most valuable type-strain genomes for metagenomic binning, comparative biology and taxonomic classification.</title>
        <authorList>
            <person name="Goeker M."/>
        </authorList>
    </citation>
    <scope>NUCLEOTIDE SEQUENCE [LARGE SCALE GENOMIC DNA]</scope>
    <source>
        <strain evidence="5 6">DSM 26575</strain>
    </source>
</reference>
<dbReference type="InterPro" id="IPR036291">
    <property type="entry name" value="NAD(P)-bd_dom_sf"/>
</dbReference>
<dbReference type="EC" id="1.5.1.2" evidence="5"/>
<dbReference type="AlphaFoldDB" id="A0A7W6GD78"/>
<dbReference type="InterPro" id="IPR008927">
    <property type="entry name" value="6-PGluconate_DH-like_C_sf"/>
</dbReference>
<protein>
    <submittedName>
        <fullName evidence="5">Pyrroline-5-carboxylate reductase</fullName>
        <ecNumber evidence="5">1.5.1.2</ecNumber>
    </submittedName>
</protein>
<evidence type="ECO:0000256" key="1">
    <source>
        <dbReference type="ARBA" id="ARBA00005525"/>
    </source>
</evidence>
<keyword evidence="6" id="KW-1185">Reference proteome</keyword>
<evidence type="ECO:0000259" key="3">
    <source>
        <dbReference type="Pfam" id="PF03807"/>
    </source>
</evidence>
<organism evidence="5 6">
    <name type="scientific">Rhizobium metallidurans</name>
    <dbReference type="NCBI Taxonomy" id="1265931"/>
    <lineage>
        <taxon>Bacteria</taxon>
        <taxon>Pseudomonadati</taxon>
        <taxon>Pseudomonadota</taxon>
        <taxon>Alphaproteobacteria</taxon>
        <taxon>Hyphomicrobiales</taxon>
        <taxon>Rhizobiaceae</taxon>
        <taxon>Rhizobium/Agrobacterium group</taxon>
        <taxon>Rhizobium</taxon>
    </lineage>
</organism>
<dbReference type="InterPro" id="IPR028939">
    <property type="entry name" value="P5C_Rdtase_cat_N"/>
</dbReference>
<comment type="caution">
    <text evidence="5">The sequence shown here is derived from an EMBL/GenBank/DDBJ whole genome shotgun (WGS) entry which is preliminary data.</text>
</comment>
<dbReference type="Pfam" id="PF03807">
    <property type="entry name" value="F420_oxidored"/>
    <property type="match status" value="1"/>
</dbReference>
<dbReference type="GO" id="GO:0004735">
    <property type="term" value="F:pyrroline-5-carboxylate reductase activity"/>
    <property type="evidence" value="ECO:0007669"/>
    <property type="project" value="UniProtKB-EC"/>
</dbReference>
<keyword evidence="2 5" id="KW-0560">Oxidoreductase</keyword>
<evidence type="ECO:0000313" key="5">
    <source>
        <dbReference type="EMBL" id="MBB3966790.1"/>
    </source>
</evidence>
<sequence>MVEGLARSGTRDTVILSPRGKSSQLAARHGLAICADNHELVERSDIIILAVRPEDAVGAIQGLPWRKNQIVISVCAGVALSQFPAIPARIVRAMPLTATEINASPTVFYPDVREARALIARLGPAIALGSEKEFEIATVNAAIYGWAQDIVRQSVVWGSSRGADETLMRQLVAQTFVAAGRMIAETAQPMEAILGDLVTPGGITELGLQVLDLEGQPAAWQAACEAVLARLTATGT</sequence>
<comment type="similarity">
    <text evidence="1">Belongs to the pyrroline-5-carboxylate reductase family.</text>
</comment>
<dbReference type="GO" id="GO:0055129">
    <property type="term" value="P:L-proline biosynthetic process"/>
    <property type="evidence" value="ECO:0007669"/>
    <property type="project" value="TreeGrafter"/>
</dbReference>